<dbReference type="InterPro" id="IPR028190">
    <property type="entry name" value="Ntox21"/>
</dbReference>
<dbReference type="Pfam" id="PF15526">
    <property type="entry name" value="Ntox21"/>
    <property type="match status" value="1"/>
</dbReference>
<sequence length="100" mass="11364">MTPSCHNGGGQRSGHSDPANRLTASQQKDLAKWNKWAEEKNKFSHGQPVFYDKQTRRYFSYDVDGHNGGIWKSAKSVDALKSKSTRLGTYDHTGQIWIHQ</sequence>
<dbReference type="Gene3D" id="3.10.380.20">
    <property type="entry name" value="Novel toxin 21 (CdiA), C-terminal domain"/>
    <property type="match status" value="1"/>
</dbReference>
<dbReference type="EMBL" id="GL883077">
    <property type="protein sequence ID" value="EGF92878.1"/>
    <property type="molecule type" value="Genomic_DNA"/>
</dbReference>
<protein>
    <recommendedName>
        <fullName evidence="2">Novel toxin 21 domain-containing protein</fullName>
    </recommendedName>
</protein>
<evidence type="ECO:0000313" key="3">
    <source>
        <dbReference type="EMBL" id="EGF92878.1"/>
    </source>
</evidence>
<dbReference type="HOGENOM" id="CLU_2299895_0_0_5"/>
<organism evidence="3 4">
    <name type="scientific">Asticcacaulis biprosthecium C19</name>
    <dbReference type="NCBI Taxonomy" id="715226"/>
    <lineage>
        <taxon>Bacteria</taxon>
        <taxon>Pseudomonadati</taxon>
        <taxon>Pseudomonadota</taxon>
        <taxon>Alphaproteobacteria</taxon>
        <taxon>Caulobacterales</taxon>
        <taxon>Caulobacteraceae</taxon>
        <taxon>Asticcacaulis</taxon>
    </lineage>
</organism>
<reference evidence="4" key="1">
    <citation type="submission" date="2011-03" db="EMBL/GenBank/DDBJ databases">
        <title>Draft genome sequence of Brevundimonas diminuta.</title>
        <authorList>
            <person name="Brown P.J.B."/>
            <person name="Buechlein A."/>
            <person name="Hemmerich C."/>
            <person name="Brun Y.V."/>
        </authorList>
    </citation>
    <scope>NUCLEOTIDE SEQUENCE [LARGE SCALE GENOMIC DNA]</scope>
    <source>
        <strain evidence="4">C19</strain>
    </source>
</reference>
<dbReference type="Proteomes" id="UP000006512">
    <property type="component" value="Unassembled WGS sequence"/>
</dbReference>
<dbReference type="AlphaFoldDB" id="F4QI11"/>
<feature type="region of interest" description="Disordered" evidence="1">
    <location>
        <begin position="1"/>
        <end position="28"/>
    </location>
</feature>
<evidence type="ECO:0000256" key="1">
    <source>
        <dbReference type="SAM" id="MobiDB-lite"/>
    </source>
</evidence>
<dbReference type="InterPro" id="IPR038181">
    <property type="entry name" value="Ntox21_sf"/>
</dbReference>
<dbReference type="STRING" id="715226.ABI_13160"/>
<accession>F4QI11</accession>
<name>F4QI11_9CAUL</name>
<evidence type="ECO:0000313" key="4">
    <source>
        <dbReference type="Proteomes" id="UP000006512"/>
    </source>
</evidence>
<gene>
    <name evidence="3" type="ORF">ABI_13160</name>
</gene>
<evidence type="ECO:0000259" key="2">
    <source>
        <dbReference type="Pfam" id="PF15526"/>
    </source>
</evidence>
<feature type="domain" description="Novel toxin 21" evidence="2">
    <location>
        <begin position="32"/>
        <end position="92"/>
    </location>
</feature>
<proteinExistence type="predicted"/>
<dbReference type="CDD" id="cd20685">
    <property type="entry name" value="CdiA-CT_Ecl_RNase-like"/>
    <property type="match status" value="1"/>
</dbReference>
<keyword evidence="4" id="KW-1185">Reference proteome</keyword>